<evidence type="ECO:0000256" key="1">
    <source>
        <dbReference type="SAM" id="MobiDB-lite"/>
    </source>
</evidence>
<keyword evidence="3" id="KW-1185">Reference proteome</keyword>
<name>A0AA40EXC8_9PEZI</name>
<feature type="compositionally biased region" description="Acidic residues" evidence="1">
    <location>
        <begin position="233"/>
        <end position="245"/>
    </location>
</feature>
<reference evidence="2" key="1">
    <citation type="submission" date="2023-06" db="EMBL/GenBank/DDBJ databases">
        <title>Genome-scale phylogeny and comparative genomics of the fungal order Sordariales.</title>
        <authorList>
            <consortium name="Lawrence Berkeley National Laboratory"/>
            <person name="Hensen N."/>
            <person name="Bonometti L."/>
            <person name="Westerberg I."/>
            <person name="Brannstrom I.O."/>
            <person name="Guillou S."/>
            <person name="Cros-Aarteil S."/>
            <person name="Calhoun S."/>
            <person name="Haridas S."/>
            <person name="Kuo A."/>
            <person name="Mondo S."/>
            <person name="Pangilinan J."/>
            <person name="Riley R."/>
            <person name="Labutti K."/>
            <person name="Andreopoulos B."/>
            <person name="Lipzen A."/>
            <person name="Chen C."/>
            <person name="Yanf M."/>
            <person name="Daum C."/>
            <person name="Ng V."/>
            <person name="Clum A."/>
            <person name="Steindorff A."/>
            <person name="Ohm R."/>
            <person name="Martin F."/>
            <person name="Silar P."/>
            <person name="Natvig D."/>
            <person name="Lalanne C."/>
            <person name="Gautier V."/>
            <person name="Ament-Velasquez S.L."/>
            <person name="Kruys A."/>
            <person name="Hutchinson M.I."/>
            <person name="Powell A.J."/>
            <person name="Barry K."/>
            <person name="Miller A.N."/>
            <person name="Grigoriev I.V."/>
            <person name="Debuchy R."/>
            <person name="Gladieux P."/>
            <person name="Thoren M.H."/>
            <person name="Johannesson H."/>
        </authorList>
    </citation>
    <scope>NUCLEOTIDE SEQUENCE</scope>
    <source>
        <strain evidence="2">CBS 540.89</strain>
    </source>
</reference>
<comment type="caution">
    <text evidence="2">The sequence shown here is derived from an EMBL/GenBank/DDBJ whole genome shotgun (WGS) entry which is preliminary data.</text>
</comment>
<evidence type="ECO:0000313" key="2">
    <source>
        <dbReference type="EMBL" id="KAK0747293.1"/>
    </source>
</evidence>
<sequence>MEDDLHPDQSSTYESKGDPAVLNSVILPSQPIACARPDDLVRDANIALFQLGIIYRNQLPHVEHVGIEAMTIFAELLCRISKELFRKRLAVPTLFTVARGDYLRTEITRRPLGPGPNRYWRNASARRDDPFVPFTHDSTSNPVMRGRYTTQCVVVFYPIVLRGREVPIWLMATFDLPTATVAMGVVDTPPAVVPSPPVQEVAGDGAGGVGHEGSPDDSGYDDTRSDGSSFDDSSSDDSSSEDEDEHALRDPLALMLDEEDEDLPDYRWDAARYEEDLWDEFRDEEWFQQFARPGGGPPRFFWYRTFVREPSCKALGMGCLNLALLDLIKSHDRGRWTLRGGYEEGSVERADVESLEMTDFWQILLIEVRQGQGRWPVVREHELISTHLNKLAEIVLGEDQ</sequence>
<gene>
    <name evidence="2" type="ORF">B0T21DRAFT_417640</name>
</gene>
<dbReference type="EMBL" id="JAUKTV010000001">
    <property type="protein sequence ID" value="KAK0747293.1"/>
    <property type="molecule type" value="Genomic_DNA"/>
</dbReference>
<organism evidence="2 3">
    <name type="scientific">Apiosordaria backusii</name>
    <dbReference type="NCBI Taxonomy" id="314023"/>
    <lineage>
        <taxon>Eukaryota</taxon>
        <taxon>Fungi</taxon>
        <taxon>Dikarya</taxon>
        <taxon>Ascomycota</taxon>
        <taxon>Pezizomycotina</taxon>
        <taxon>Sordariomycetes</taxon>
        <taxon>Sordariomycetidae</taxon>
        <taxon>Sordariales</taxon>
        <taxon>Lasiosphaeriaceae</taxon>
        <taxon>Apiosordaria</taxon>
    </lineage>
</organism>
<proteinExistence type="predicted"/>
<dbReference type="Proteomes" id="UP001172159">
    <property type="component" value="Unassembled WGS sequence"/>
</dbReference>
<accession>A0AA40EXC8</accession>
<evidence type="ECO:0000313" key="3">
    <source>
        <dbReference type="Proteomes" id="UP001172159"/>
    </source>
</evidence>
<protein>
    <submittedName>
        <fullName evidence="2">Uncharacterized protein</fullName>
    </submittedName>
</protein>
<dbReference type="AlphaFoldDB" id="A0AA40EXC8"/>
<feature type="region of interest" description="Disordered" evidence="1">
    <location>
        <begin position="192"/>
        <end position="248"/>
    </location>
</feature>